<dbReference type="OrthoDB" id="3799546at2759"/>
<dbReference type="EMBL" id="KI964198">
    <property type="protein sequence ID" value="EUC40101.1"/>
    <property type="molecule type" value="Genomic_DNA"/>
</dbReference>
<dbReference type="RefSeq" id="XP_007693379.1">
    <property type="nucleotide sequence ID" value="XM_007695189.1"/>
</dbReference>
<dbReference type="GeneID" id="19119476"/>
<feature type="region of interest" description="Disordered" evidence="1">
    <location>
        <begin position="92"/>
        <end position="115"/>
    </location>
</feature>
<evidence type="ECO:0000256" key="1">
    <source>
        <dbReference type="SAM" id="MobiDB-lite"/>
    </source>
</evidence>
<name>W6Z8T4_COCMI</name>
<evidence type="ECO:0000313" key="3">
    <source>
        <dbReference type="Proteomes" id="UP000054032"/>
    </source>
</evidence>
<protein>
    <submittedName>
        <fullName evidence="2">Uncharacterized protein</fullName>
    </submittedName>
</protein>
<keyword evidence="3" id="KW-1185">Reference proteome</keyword>
<sequence>MNSAHKCAKRQLLDEQVHFIIITRDNNKPDAYGTVSTTHGPMTWAAVAEAYNKKYNVLITPAAMEKRVRQHRASWLANHPNYPTAIAYAKKDKFQQTPRKHTSTTERRHPGTREHLDKQAAHEHIAGWIPPDALRNQSDMRYYIERGTALNTGVVTIHILNEHGEPVDAISIDSHLFQRSSGILGRLRSSECTLVVELNVSAVAAIQCYVACASSDELPASPNQEIGKEVSLIQLYCLAVQLEDEHVKGLVFERWRVLADRGEEVELDLEELNLLFDCTEHGDSARMFWVEAVCAEGLSGELLARNSCGMALARHVRELMLSYA</sequence>
<dbReference type="HOGENOM" id="CLU_064143_0_0_1"/>
<dbReference type="KEGG" id="bor:COCMIDRAFT_109647"/>
<accession>W6Z8T4</accession>
<proteinExistence type="predicted"/>
<gene>
    <name evidence="2" type="ORF">COCMIDRAFT_109647</name>
</gene>
<dbReference type="AlphaFoldDB" id="W6Z8T4"/>
<evidence type="ECO:0000313" key="2">
    <source>
        <dbReference type="EMBL" id="EUC40101.1"/>
    </source>
</evidence>
<organism evidence="2 3">
    <name type="scientific">Bipolaris oryzae ATCC 44560</name>
    <dbReference type="NCBI Taxonomy" id="930090"/>
    <lineage>
        <taxon>Eukaryota</taxon>
        <taxon>Fungi</taxon>
        <taxon>Dikarya</taxon>
        <taxon>Ascomycota</taxon>
        <taxon>Pezizomycotina</taxon>
        <taxon>Dothideomycetes</taxon>
        <taxon>Pleosporomycetidae</taxon>
        <taxon>Pleosporales</taxon>
        <taxon>Pleosporineae</taxon>
        <taxon>Pleosporaceae</taxon>
        <taxon>Bipolaris</taxon>
    </lineage>
</organism>
<reference evidence="2 3" key="1">
    <citation type="journal article" date="2013" name="PLoS Genet.">
        <title>Comparative genome structure, secondary metabolite, and effector coding capacity across Cochliobolus pathogens.</title>
        <authorList>
            <person name="Condon B.J."/>
            <person name="Leng Y."/>
            <person name="Wu D."/>
            <person name="Bushley K.E."/>
            <person name="Ohm R.A."/>
            <person name="Otillar R."/>
            <person name="Martin J."/>
            <person name="Schackwitz W."/>
            <person name="Grimwood J."/>
            <person name="MohdZainudin N."/>
            <person name="Xue C."/>
            <person name="Wang R."/>
            <person name="Manning V.A."/>
            <person name="Dhillon B."/>
            <person name="Tu Z.J."/>
            <person name="Steffenson B.J."/>
            <person name="Salamov A."/>
            <person name="Sun H."/>
            <person name="Lowry S."/>
            <person name="LaButti K."/>
            <person name="Han J."/>
            <person name="Copeland A."/>
            <person name="Lindquist E."/>
            <person name="Barry K."/>
            <person name="Schmutz J."/>
            <person name="Baker S.E."/>
            <person name="Ciuffetti L.M."/>
            <person name="Grigoriev I.V."/>
            <person name="Zhong S."/>
            <person name="Turgeon B.G."/>
        </authorList>
    </citation>
    <scope>NUCLEOTIDE SEQUENCE [LARGE SCALE GENOMIC DNA]</scope>
    <source>
        <strain evidence="2 3">ATCC 44560</strain>
    </source>
</reference>
<dbReference type="Proteomes" id="UP000054032">
    <property type="component" value="Unassembled WGS sequence"/>
</dbReference>
<feature type="compositionally biased region" description="Basic and acidic residues" evidence="1">
    <location>
        <begin position="103"/>
        <end position="115"/>
    </location>
</feature>